<evidence type="ECO:0000313" key="9">
    <source>
        <dbReference type="Proteomes" id="UP000642488"/>
    </source>
</evidence>
<comment type="subcellular location">
    <subcellularLocation>
        <location evidence="6">Cytoplasm</location>
    </subcellularLocation>
</comment>
<dbReference type="Proteomes" id="UP000642488">
    <property type="component" value="Unassembled WGS sequence"/>
</dbReference>
<dbReference type="NCBIfam" id="TIGR00809">
    <property type="entry name" value="secB"/>
    <property type="match status" value="1"/>
</dbReference>
<keyword evidence="9" id="KW-1185">Reference proteome</keyword>
<evidence type="ECO:0000256" key="1">
    <source>
        <dbReference type="ARBA" id="ARBA00009990"/>
    </source>
</evidence>
<reference evidence="8" key="1">
    <citation type="submission" date="2020-12" db="EMBL/GenBank/DDBJ databases">
        <title>Bacterial taxonomy.</title>
        <authorList>
            <person name="Pan X."/>
        </authorList>
    </citation>
    <scope>NUCLEOTIDE SEQUENCE</scope>
    <source>
        <strain evidence="8">KCTC 52957</strain>
    </source>
</reference>
<evidence type="ECO:0000256" key="5">
    <source>
        <dbReference type="ARBA" id="ARBA00023186"/>
    </source>
</evidence>
<name>A0A934MFK2_9RHOB</name>
<keyword evidence="2 6" id="KW-0813">Transport</keyword>
<keyword evidence="3 6" id="KW-0653">Protein transport</keyword>
<dbReference type="HAMAP" id="MF_00821">
    <property type="entry name" value="SecB"/>
    <property type="match status" value="1"/>
</dbReference>
<dbReference type="NCBIfam" id="NF004392">
    <property type="entry name" value="PRK05751.1-3"/>
    <property type="match status" value="1"/>
</dbReference>
<protein>
    <recommendedName>
        <fullName evidence="6">Protein-export protein SecB</fullName>
    </recommendedName>
</protein>
<keyword evidence="6" id="KW-0963">Cytoplasm</keyword>
<dbReference type="PANTHER" id="PTHR36918">
    <property type="match status" value="1"/>
</dbReference>
<sequence length="176" mass="19383">MAENDAPDTQTAPETGSNGAAPAQPVLRPLGQFIRDLSFENILASKGVSGEVKPDVSVQVKLDAKKRGDDGTQYEVIGKFTITSKNKGSEDVLFMMELEYAGIFQAQNVNDEQLHPFLLIEGPRLMFPYIRRIVSDITRDGGFPALNLEPIDFVALYRQGIAQRQAMQQAAEQKPS</sequence>
<organism evidence="8 9">
    <name type="scientific">Palleronia pontilimi</name>
    <dbReference type="NCBI Taxonomy" id="1964209"/>
    <lineage>
        <taxon>Bacteria</taxon>
        <taxon>Pseudomonadati</taxon>
        <taxon>Pseudomonadota</taxon>
        <taxon>Alphaproteobacteria</taxon>
        <taxon>Rhodobacterales</taxon>
        <taxon>Roseobacteraceae</taxon>
        <taxon>Palleronia</taxon>
    </lineage>
</organism>
<feature type="region of interest" description="Disordered" evidence="7">
    <location>
        <begin position="1"/>
        <end position="24"/>
    </location>
</feature>
<comment type="similarity">
    <text evidence="1 6">Belongs to the SecB family.</text>
</comment>
<dbReference type="SUPFAM" id="SSF54611">
    <property type="entry name" value="SecB-like"/>
    <property type="match status" value="1"/>
</dbReference>
<dbReference type="InterPro" id="IPR035958">
    <property type="entry name" value="SecB-like_sf"/>
</dbReference>
<dbReference type="InterPro" id="IPR003708">
    <property type="entry name" value="SecB"/>
</dbReference>
<dbReference type="GO" id="GO:0005737">
    <property type="term" value="C:cytoplasm"/>
    <property type="evidence" value="ECO:0007669"/>
    <property type="project" value="UniProtKB-SubCell"/>
</dbReference>
<evidence type="ECO:0000256" key="4">
    <source>
        <dbReference type="ARBA" id="ARBA00023010"/>
    </source>
</evidence>
<dbReference type="Gene3D" id="3.10.420.10">
    <property type="entry name" value="SecB-like"/>
    <property type="match status" value="1"/>
</dbReference>
<dbReference type="GO" id="GO:0006457">
    <property type="term" value="P:protein folding"/>
    <property type="evidence" value="ECO:0007669"/>
    <property type="project" value="UniProtKB-UniRule"/>
</dbReference>
<keyword evidence="4 6" id="KW-0811">Translocation</keyword>
<dbReference type="AlphaFoldDB" id="A0A934MFK2"/>
<dbReference type="GO" id="GO:0051262">
    <property type="term" value="P:protein tetramerization"/>
    <property type="evidence" value="ECO:0007669"/>
    <property type="project" value="InterPro"/>
</dbReference>
<keyword evidence="5 6" id="KW-0143">Chaperone</keyword>
<comment type="caution">
    <text evidence="8">The sequence shown here is derived from an EMBL/GenBank/DDBJ whole genome shotgun (WGS) entry which is preliminary data.</text>
</comment>
<dbReference type="PRINTS" id="PR01594">
    <property type="entry name" value="SECBCHAPRONE"/>
</dbReference>
<dbReference type="GO" id="GO:0015031">
    <property type="term" value="P:protein transport"/>
    <property type="evidence" value="ECO:0007669"/>
    <property type="project" value="UniProtKB-UniRule"/>
</dbReference>
<evidence type="ECO:0000256" key="3">
    <source>
        <dbReference type="ARBA" id="ARBA00022927"/>
    </source>
</evidence>
<accession>A0A934MFK2</accession>
<evidence type="ECO:0000256" key="6">
    <source>
        <dbReference type="HAMAP-Rule" id="MF_00821"/>
    </source>
</evidence>
<evidence type="ECO:0000313" key="8">
    <source>
        <dbReference type="EMBL" id="MBJ3761539.1"/>
    </source>
</evidence>
<dbReference type="EMBL" id="JAEKPD010000001">
    <property type="protein sequence ID" value="MBJ3761539.1"/>
    <property type="molecule type" value="Genomic_DNA"/>
</dbReference>
<evidence type="ECO:0000256" key="2">
    <source>
        <dbReference type="ARBA" id="ARBA00022448"/>
    </source>
</evidence>
<dbReference type="Pfam" id="PF02556">
    <property type="entry name" value="SecB"/>
    <property type="match status" value="1"/>
</dbReference>
<dbReference type="RefSeq" id="WP_198914694.1">
    <property type="nucleotide sequence ID" value="NZ_JAEKPD010000001.1"/>
</dbReference>
<dbReference type="GO" id="GO:0051082">
    <property type="term" value="F:unfolded protein binding"/>
    <property type="evidence" value="ECO:0007669"/>
    <property type="project" value="InterPro"/>
</dbReference>
<gene>
    <name evidence="6 8" type="primary">secB</name>
    <name evidence="8" type="ORF">ILP92_02095</name>
</gene>
<evidence type="ECO:0000256" key="7">
    <source>
        <dbReference type="SAM" id="MobiDB-lite"/>
    </source>
</evidence>
<feature type="compositionally biased region" description="Polar residues" evidence="7">
    <location>
        <begin position="7"/>
        <end position="18"/>
    </location>
</feature>
<comment type="subunit">
    <text evidence="6">Homotetramer, a dimer of dimers. One homotetramer interacts with 1 SecA dimer.</text>
</comment>
<proteinExistence type="inferred from homology"/>
<dbReference type="PANTHER" id="PTHR36918:SF1">
    <property type="entry name" value="PROTEIN-EXPORT PROTEIN SECB"/>
    <property type="match status" value="1"/>
</dbReference>
<comment type="function">
    <text evidence="6">One of the proteins required for the normal export of preproteins out of the cell cytoplasm. It is a molecular chaperone that binds to a subset of precursor proteins, maintaining them in a translocation-competent state. It also specifically binds to its receptor SecA.</text>
</comment>